<keyword evidence="2" id="KW-1003">Cell membrane</keyword>
<feature type="transmembrane region" description="Helical" evidence="7">
    <location>
        <begin position="91"/>
        <end position="121"/>
    </location>
</feature>
<feature type="transmembrane region" description="Helical" evidence="7">
    <location>
        <begin position="6"/>
        <end position="33"/>
    </location>
</feature>
<feature type="transmembrane region" description="Helical" evidence="7">
    <location>
        <begin position="54"/>
        <end position="71"/>
    </location>
</feature>
<evidence type="ECO:0000313" key="9">
    <source>
        <dbReference type="EMBL" id="QGP94040.1"/>
    </source>
</evidence>
<evidence type="ECO:0000256" key="2">
    <source>
        <dbReference type="ARBA" id="ARBA00022475"/>
    </source>
</evidence>
<evidence type="ECO:0000256" key="7">
    <source>
        <dbReference type="SAM" id="Phobius"/>
    </source>
</evidence>
<dbReference type="PANTHER" id="PTHR33362">
    <property type="entry name" value="SIALIC ACID TRAP TRANSPORTER PERMEASE PROTEIN SIAT-RELATED"/>
    <property type="match status" value="1"/>
</dbReference>
<dbReference type="GO" id="GO:0022857">
    <property type="term" value="F:transmembrane transporter activity"/>
    <property type="evidence" value="ECO:0007669"/>
    <property type="project" value="TreeGrafter"/>
</dbReference>
<feature type="transmembrane region" description="Helical" evidence="7">
    <location>
        <begin position="168"/>
        <end position="191"/>
    </location>
</feature>
<evidence type="ECO:0000256" key="5">
    <source>
        <dbReference type="ARBA" id="ARBA00022989"/>
    </source>
</evidence>
<dbReference type="PIRSF" id="PIRSF006066">
    <property type="entry name" value="HI0050"/>
    <property type="match status" value="1"/>
</dbReference>
<accession>A0A6I5ZVJ8</accession>
<keyword evidence="4 7" id="KW-0812">Transmembrane</keyword>
<proteinExistence type="predicted"/>
<dbReference type="NCBIfam" id="TIGR00786">
    <property type="entry name" value="dctM"/>
    <property type="match status" value="1"/>
</dbReference>
<organism evidence="9 10">
    <name type="scientific">Neomoorella glycerini</name>
    <dbReference type="NCBI Taxonomy" id="55779"/>
    <lineage>
        <taxon>Bacteria</taxon>
        <taxon>Bacillati</taxon>
        <taxon>Bacillota</taxon>
        <taxon>Clostridia</taxon>
        <taxon>Neomoorellales</taxon>
        <taxon>Neomoorellaceae</taxon>
        <taxon>Neomoorella</taxon>
    </lineage>
</organism>
<keyword evidence="6 7" id="KW-0472">Membrane</keyword>
<protein>
    <submittedName>
        <fullName evidence="9">C4-dicarboxylate TRAP transporter large permease protein DctM</fullName>
    </submittedName>
</protein>
<keyword evidence="3" id="KW-0997">Cell inner membrane</keyword>
<dbReference type="PANTHER" id="PTHR33362:SF3">
    <property type="entry name" value="SIALIC ACID TRAP TRANSPORTER PERMEASE PROTEIN SIAT"/>
    <property type="match status" value="1"/>
</dbReference>
<evidence type="ECO:0000256" key="3">
    <source>
        <dbReference type="ARBA" id="ARBA00022519"/>
    </source>
</evidence>
<dbReference type="AlphaFoldDB" id="A0A6I5ZVJ8"/>
<feature type="transmembrane region" description="Helical" evidence="7">
    <location>
        <begin position="215"/>
        <end position="232"/>
    </location>
</feature>
<name>A0A6I5ZVJ8_9FIRM</name>
<dbReference type="Proteomes" id="UP000425916">
    <property type="component" value="Chromosome"/>
</dbReference>
<comment type="subcellular location">
    <subcellularLocation>
        <location evidence="1">Cell inner membrane</location>
        <topology evidence="1">Multi-pass membrane protein</topology>
    </subcellularLocation>
</comment>
<dbReference type="RefSeq" id="WP_156275974.1">
    <property type="nucleotide sequence ID" value="NZ_CP046244.1"/>
</dbReference>
<evidence type="ECO:0000256" key="1">
    <source>
        <dbReference type="ARBA" id="ARBA00004429"/>
    </source>
</evidence>
<sequence length="425" mass="44754">MVEALLVTFAVGLIIGLPIAIALIVGVIAGLYLADIPLMVVTQKMFTSLDSYPLLAIPFFILAGAVMQHGGMAKRLVRFASALVGHISGGLALVTVLACMFFGALSGSAPATTAAIGSVTIPEMTKRGYDVKYSAALAAAAGILGILIPPSIPLVLYGVTANVSVATLFMGGIMPGVILGLLLMVAAYLIAKKIGYRSEKRADLNELLQALKESFWALLVPVIILGGIYGGVFTPTEAGVVATVYALFVGAFVYRELDLKRLIKVAYDVAESTATIMLVAGAATIFGWFMTNQNIPQALTEQILTFSSNAFIVLLLLNIIYLVTGLFMNQGPAILILAPILLPVITKLGVDPVFYGVVMTMVLGLGQITPPVALSLFVASRLSNVSVEKLTPAIMPFLLIMILGALILTYMPGVVMLIPNLLGMH</sequence>
<dbReference type="GO" id="GO:0005886">
    <property type="term" value="C:plasma membrane"/>
    <property type="evidence" value="ECO:0007669"/>
    <property type="project" value="UniProtKB-SubCell"/>
</dbReference>
<keyword evidence="10" id="KW-1185">Reference proteome</keyword>
<dbReference type="InterPro" id="IPR010656">
    <property type="entry name" value="DctM"/>
</dbReference>
<reference evidence="9 10" key="1">
    <citation type="submission" date="2019-11" db="EMBL/GenBank/DDBJ databases">
        <title>Genome sequence of Moorella glycerini DSM11254.</title>
        <authorList>
            <person name="Poehlein A."/>
            <person name="Boeer T."/>
            <person name="Daniel R."/>
        </authorList>
    </citation>
    <scope>NUCLEOTIDE SEQUENCE [LARGE SCALE GENOMIC DNA]</scope>
    <source>
        <strain evidence="9 10">DSM 11254</strain>
    </source>
</reference>
<feature type="transmembrane region" description="Helical" evidence="7">
    <location>
        <begin position="310"/>
        <end position="341"/>
    </location>
</feature>
<dbReference type="Pfam" id="PF06808">
    <property type="entry name" value="DctM"/>
    <property type="match status" value="1"/>
</dbReference>
<feature type="transmembrane region" description="Helical" evidence="7">
    <location>
        <begin position="397"/>
        <end position="422"/>
    </location>
</feature>
<gene>
    <name evidence="9" type="primary">dctM_6</name>
    <name evidence="9" type="ORF">MGLY_34650</name>
</gene>
<feature type="transmembrane region" description="Helical" evidence="7">
    <location>
        <begin position="269"/>
        <end position="290"/>
    </location>
</feature>
<evidence type="ECO:0000313" key="10">
    <source>
        <dbReference type="Proteomes" id="UP000425916"/>
    </source>
</evidence>
<feature type="transmembrane region" description="Helical" evidence="7">
    <location>
        <begin position="353"/>
        <end position="377"/>
    </location>
</feature>
<dbReference type="OrthoDB" id="9772674at2"/>
<feature type="domain" description="TRAP C4-dicarboxylate transport system permease DctM subunit" evidence="8">
    <location>
        <begin position="6"/>
        <end position="413"/>
    </location>
</feature>
<feature type="transmembrane region" description="Helical" evidence="7">
    <location>
        <begin position="133"/>
        <end position="156"/>
    </location>
</feature>
<feature type="transmembrane region" description="Helical" evidence="7">
    <location>
        <begin position="238"/>
        <end position="257"/>
    </location>
</feature>
<dbReference type="EMBL" id="CP046244">
    <property type="protein sequence ID" value="QGP94040.1"/>
    <property type="molecule type" value="Genomic_DNA"/>
</dbReference>
<dbReference type="InterPro" id="IPR004681">
    <property type="entry name" value="TRAP_DctM"/>
</dbReference>
<evidence type="ECO:0000256" key="6">
    <source>
        <dbReference type="ARBA" id="ARBA00023136"/>
    </source>
</evidence>
<evidence type="ECO:0000259" key="8">
    <source>
        <dbReference type="Pfam" id="PF06808"/>
    </source>
</evidence>
<keyword evidence="5 7" id="KW-1133">Transmembrane helix</keyword>
<evidence type="ECO:0000256" key="4">
    <source>
        <dbReference type="ARBA" id="ARBA00022692"/>
    </source>
</evidence>